<keyword evidence="2" id="KW-0479">Metal-binding</keyword>
<reference evidence="6" key="1">
    <citation type="journal article" date="2020" name="Stud. Mycol.">
        <title>101 Dothideomycetes genomes: a test case for predicting lifestyles and emergence of pathogens.</title>
        <authorList>
            <person name="Haridas S."/>
            <person name="Albert R."/>
            <person name="Binder M."/>
            <person name="Bloem J."/>
            <person name="Labutti K."/>
            <person name="Salamov A."/>
            <person name="Andreopoulos B."/>
            <person name="Baker S."/>
            <person name="Barry K."/>
            <person name="Bills G."/>
            <person name="Bluhm B."/>
            <person name="Cannon C."/>
            <person name="Castanera R."/>
            <person name="Culley D."/>
            <person name="Daum C."/>
            <person name="Ezra D."/>
            <person name="Gonzalez J."/>
            <person name="Henrissat B."/>
            <person name="Kuo A."/>
            <person name="Liang C."/>
            <person name="Lipzen A."/>
            <person name="Lutzoni F."/>
            <person name="Magnuson J."/>
            <person name="Mondo S."/>
            <person name="Nolan M."/>
            <person name="Ohm R."/>
            <person name="Pangilinan J."/>
            <person name="Park H.-J."/>
            <person name="Ramirez L."/>
            <person name="Alfaro M."/>
            <person name="Sun H."/>
            <person name="Tritt A."/>
            <person name="Yoshinaga Y."/>
            <person name="Zwiers L.-H."/>
            <person name="Turgeon B."/>
            <person name="Goodwin S."/>
            <person name="Spatafora J."/>
            <person name="Crous P."/>
            <person name="Grigoriev I."/>
        </authorList>
    </citation>
    <scope>NUCLEOTIDE SEQUENCE</scope>
    <source>
        <strain evidence="6">CBS 109.77</strain>
    </source>
</reference>
<gene>
    <name evidence="6" type="ORF">K505DRAFT_306921</name>
</gene>
<dbReference type="SUPFAM" id="SSF51316">
    <property type="entry name" value="Mss4-like"/>
    <property type="match status" value="1"/>
</dbReference>
<evidence type="ECO:0000256" key="1">
    <source>
        <dbReference type="ARBA" id="ARBA00005495"/>
    </source>
</evidence>
<keyword evidence="4" id="KW-0456">Lyase</keyword>
<dbReference type="Proteomes" id="UP000799757">
    <property type="component" value="Unassembled WGS sequence"/>
</dbReference>
<comment type="similarity">
    <text evidence="1">Belongs to the Gfa family.</text>
</comment>
<dbReference type="PROSITE" id="PS51891">
    <property type="entry name" value="CENP_V_GFA"/>
    <property type="match status" value="1"/>
</dbReference>
<evidence type="ECO:0000256" key="4">
    <source>
        <dbReference type="ARBA" id="ARBA00023239"/>
    </source>
</evidence>
<dbReference type="PANTHER" id="PTHR33337:SF30">
    <property type="entry name" value="DUF636 DOMAIN PROTEIN (AFU_ORTHOLOGUE AFUA_1G03180)"/>
    <property type="match status" value="1"/>
</dbReference>
<dbReference type="OrthoDB" id="1601230at2759"/>
<dbReference type="GO" id="GO:0016846">
    <property type="term" value="F:carbon-sulfur lyase activity"/>
    <property type="evidence" value="ECO:0007669"/>
    <property type="project" value="InterPro"/>
</dbReference>
<dbReference type="AlphaFoldDB" id="A0A6A6X8W7"/>
<dbReference type="EMBL" id="MU001953">
    <property type="protein sequence ID" value="KAF2792829.1"/>
    <property type="molecule type" value="Genomic_DNA"/>
</dbReference>
<evidence type="ECO:0000313" key="6">
    <source>
        <dbReference type="EMBL" id="KAF2792829.1"/>
    </source>
</evidence>
<accession>A0A6A6X8W7</accession>
<protein>
    <recommendedName>
        <fullName evidence="5">CENP-V/GFA domain-containing protein</fullName>
    </recommendedName>
</protein>
<evidence type="ECO:0000313" key="7">
    <source>
        <dbReference type="Proteomes" id="UP000799757"/>
    </source>
</evidence>
<evidence type="ECO:0000256" key="3">
    <source>
        <dbReference type="ARBA" id="ARBA00022833"/>
    </source>
</evidence>
<dbReference type="Gene3D" id="3.90.1590.10">
    <property type="entry name" value="glutathione-dependent formaldehyde- activating enzyme (gfa)"/>
    <property type="match status" value="1"/>
</dbReference>
<organism evidence="6 7">
    <name type="scientific">Melanomma pulvis-pyrius CBS 109.77</name>
    <dbReference type="NCBI Taxonomy" id="1314802"/>
    <lineage>
        <taxon>Eukaryota</taxon>
        <taxon>Fungi</taxon>
        <taxon>Dikarya</taxon>
        <taxon>Ascomycota</taxon>
        <taxon>Pezizomycotina</taxon>
        <taxon>Dothideomycetes</taxon>
        <taxon>Pleosporomycetidae</taxon>
        <taxon>Pleosporales</taxon>
        <taxon>Melanommataceae</taxon>
        <taxon>Melanomma</taxon>
    </lineage>
</organism>
<dbReference type="InterPro" id="IPR006913">
    <property type="entry name" value="CENP-V/GFA"/>
</dbReference>
<evidence type="ECO:0000256" key="2">
    <source>
        <dbReference type="ARBA" id="ARBA00022723"/>
    </source>
</evidence>
<keyword evidence="3" id="KW-0862">Zinc</keyword>
<evidence type="ECO:0000259" key="5">
    <source>
        <dbReference type="PROSITE" id="PS51891"/>
    </source>
</evidence>
<dbReference type="InterPro" id="IPR011057">
    <property type="entry name" value="Mss4-like_sf"/>
</dbReference>
<dbReference type="PANTHER" id="PTHR33337">
    <property type="entry name" value="GFA DOMAIN-CONTAINING PROTEIN"/>
    <property type="match status" value="1"/>
</dbReference>
<dbReference type="Pfam" id="PF04828">
    <property type="entry name" value="GFA"/>
    <property type="match status" value="1"/>
</dbReference>
<name>A0A6A6X8W7_9PLEO</name>
<dbReference type="GO" id="GO:0046872">
    <property type="term" value="F:metal ion binding"/>
    <property type="evidence" value="ECO:0007669"/>
    <property type="project" value="UniProtKB-KW"/>
</dbReference>
<feature type="domain" description="CENP-V/GFA" evidence="5">
    <location>
        <begin position="4"/>
        <end position="128"/>
    </location>
</feature>
<keyword evidence="7" id="KW-1185">Reference proteome</keyword>
<sequence length="141" mass="15783">MSSYEGKCHCGQTEWNAKLEKEQQGHILCHCDTCKELSGSTFTLNQIIPKSALKITKGEDKLGKYTYYGESGKGVHCYFCPNCTSHVYHHQEVMGPDTIVLRTALLKKGIKDFKPAAEIFGKARLPWEKEVAATFETLPPS</sequence>
<proteinExistence type="inferred from homology"/>